<evidence type="ECO:0000256" key="3">
    <source>
        <dbReference type="ARBA" id="ARBA00022946"/>
    </source>
</evidence>
<evidence type="ECO:0000256" key="7">
    <source>
        <dbReference type="ARBA" id="ARBA00035138"/>
    </source>
</evidence>
<dbReference type="GO" id="GO:0005763">
    <property type="term" value="C:mitochondrial small ribosomal subunit"/>
    <property type="evidence" value="ECO:0007669"/>
    <property type="project" value="InterPro"/>
</dbReference>
<evidence type="ECO:0000313" key="11">
    <source>
        <dbReference type="Proteomes" id="UP001168821"/>
    </source>
</evidence>
<dbReference type="Pfam" id="PF14943">
    <property type="entry name" value="MRP-S26"/>
    <property type="match status" value="1"/>
</dbReference>
<evidence type="ECO:0000313" key="10">
    <source>
        <dbReference type="EMBL" id="KAJ3653258.1"/>
    </source>
</evidence>
<keyword evidence="9" id="KW-0175">Coiled coil</keyword>
<comment type="similarity">
    <text evidence="2">Belongs to the mitochondrion-specific ribosomal protein mS26 family.</text>
</comment>
<keyword evidence="6" id="KW-0687">Ribonucleoprotein</keyword>
<dbReference type="InterPro" id="IPR026140">
    <property type="entry name" value="Ribosomal_mS26"/>
</dbReference>
<comment type="caution">
    <text evidence="10">The sequence shown here is derived from an EMBL/GenBank/DDBJ whole genome shotgun (WGS) entry which is preliminary data.</text>
</comment>
<dbReference type="PANTHER" id="PTHR21035">
    <property type="entry name" value="28S RIBOSOMAL PROTEIN S26, MITOCHONDRIAL"/>
    <property type="match status" value="1"/>
</dbReference>
<comment type="subcellular location">
    <subcellularLocation>
        <location evidence="1">Mitochondrion</location>
    </subcellularLocation>
</comment>
<keyword evidence="11" id="KW-1185">Reference proteome</keyword>
<name>A0AA38MEH1_9CUCU</name>
<dbReference type="Proteomes" id="UP001168821">
    <property type="component" value="Unassembled WGS sequence"/>
</dbReference>
<reference evidence="10" key="1">
    <citation type="journal article" date="2023" name="G3 (Bethesda)">
        <title>Whole genome assemblies of Zophobas morio and Tenebrio molitor.</title>
        <authorList>
            <person name="Kaur S."/>
            <person name="Stinson S.A."/>
            <person name="diCenzo G.C."/>
        </authorList>
    </citation>
    <scope>NUCLEOTIDE SEQUENCE</scope>
    <source>
        <strain evidence="10">QUZm001</strain>
    </source>
</reference>
<evidence type="ECO:0000256" key="8">
    <source>
        <dbReference type="ARBA" id="ARBA00035344"/>
    </source>
</evidence>
<feature type="coiled-coil region" evidence="9">
    <location>
        <begin position="117"/>
        <end position="162"/>
    </location>
</feature>
<keyword evidence="5" id="KW-0496">Mitochondrion</keyword>
<evidence type="ECO:0000256" key="5">
    <source>
        <dbReference type="ARBA" id="ARBA00023128"/>
    </source>
</evidence>
<organism evidence="10 11">
    <name type="scientific">Zophobas morio</name>
    <dbReference type="NCBI Taxonomy" id="2755281"/>
    <lineage>
        <taxon>Eukaryota</taxon>
        <taxon>Metazoa</taxon>
        <taxon>Ecdysozoa</taxon>
        <taxon>Arthropoda</taxon>
        <taxon>Hexapoda</taxon>
        <taxon>Insecta</taxon>
        <taxon>Pterygota</taxon>
        <taxon>Neoptera</taxon>
        <taxon>Endopterygota</taxon>
        <taxon>Coleoptera</taxon>
        <taxon>Polyphaga</taxon>
        <taxon>Cucujiformia</taxon>
        <taxon>Tenebrionidae</taxon>
        <taxon>Zophobas</taxon>
    </lineage>
</organism>
<evidence type="ECO:0000256" key="1">
    <source>
        <dbReference type="ARBA" id="ARBA00004173"/>
    </source>
</evidence>
<sequence length="212" mass="25295">MLRLLSNLRLFQPVSLHNHQTVRWARKPRKPRWMPTAKSKMFKIPERIKYPEEENKEVLRLFNNYRTAMKSIKQYLTNRYNVQLQAKSDTEQLKKAFEEDFARCSSINDKWNEQIRKEREVRIAKELQEEIEFSKNRKAEVLRQRAEELEQAEEIVRKEKQAVASLITPEQLDEVIERAINNPVDYNFAIDLDGNRIYGRETMSADAVKAKQ</sequence>
<keyword evidence="4" id="KW-0689">Ribosomal protein</keyword>
<gene>
    <name evidence="10" type="ORF">Zmor_012519</name>
</gene>
<proteinExistence type="inferred from homology"/>
<evidence type="ECO:0000256" key="9">
    <source>
        <dbReference type="SAM" id="Coils"/>
    </source>
</evidence>
<evidence type="ECO:0000256" key="4">
    <source>
        <dbReference type="ARBA" id="ARBA00022980"/>
    </source>
</evidence>
<evidence type="ECO:0000256" key="2">
    <source>
        <dbReference type="ARBA" id="ARBA00009672"/>
    </source>
</evidence>
<accession>A0AA38MEH1</accession>
<keyword evidence="3" id="KW-0809">Transit peptide</keyword>
<evidence type="ECO:0000256" key="6">
    <source>
        <dbReference type="ARBA" id="ARBA00023274"/>
    </source>
</evidence>
<dbReference type="EMBL" id="JALNTZ010000004">
    <property type="protein sequence ID" value="KAJ3653258.1"/>
    <property type="molecule type" value="Genomic_DNA"/>
</dbReference>
<dbReference type="PANTHER" id="PTHR21035:SF2">
    <property type="entry name" value="SMALL RIBOSOMAL SUBUNIT PROTEIN MS26"/>
    <property type="match status" value="1"/>
</dbReference>
<protein>
    <recommendedName>
        <fullName evidence="7">Small ribosomal subunit protein mS26</fullName>
    </recommendedName>
    <alternativeName>
        <fullName evidence="8">28S ribosomal protein S26, mitochondrial</fullName>
    </alternativeName>
</protein>
<dbReference type="AlphaFoldDB" id="A0AA38MEH1"/>